<sequence length="274" mass="30524">MFQRLALILATTLSLLAAPAAPADAETVANVAHRGASAYAPENTIASFRLASRLDADVFELDVQETKDHQLVVMHDSTLSRTTDAERVYPDRSPWNVRDLTLAEIRKLDAGSWFSSRYSGERVPTLSEALNAMKDSNLSLMLEVKGAKLYPGIEERVVAELRRNPSWLSERRLAVQSFNWDSMRKFHGLMSDVPIGLLGTPTAEQLPGLAEYADLINPPHKTLTAEYVERVHQAGMRVHTYTINNSQVMRRMIDFHVDGIITNKPDVLADLISA</sequence>
<feature type="signal peptide" evidence="1">
    <location>
        <begin position="1"/>
        <end position="25"/>
    </location>
</feature>
<dbReference type="EMBL" id="JBICRM010000013">
    <property type="protein sequence ID" value="MFG1705969.1"/>
    <property type="molecule type" value="Genomic_DNA"/>
</dbReference>
<keyword evidence="1" id="KW-0732">Signal</keyword>
<dbReference type="PANTHER" id="PTHR46211">
    <property type="entry name" value="GLYCEROPHOSPHORYL DIESTER PHOSPHODIESTERASE"/>
    <property type="match status" value="1"/>
</dbReference>
<dbReference type="Pfam" id="PF03009">
    <property type="entry name" value="GDPD"/>
    <property type="match status" value="1"/>
</dbReference>
<feature type="domain" description="GP-PDE" evidence="2">
    <location>
        <begin position="28"/>
        <end position="272"/>
    </location>
</feature>
<organism evidence="3 4">
    <name type="scientific">Nonomuraea marmarensis</name>
    <dbReference type="NCBI Taxonomy" id="3351344"/>
    <lineage>
        <taxon>Bacteria</taxon>
        <taxon>Bacillati</taxon>
        <taxon>Actinomycetota</taxon>
        <taxon>Actinomycetes</taxon>
        <taxon>Streptosporangiales</taxon>
        <taxon>Streptosporangiaceae</taxon>
        <taxon>Nonomuraea</taxon>
    </lineage>
</organism>
<protein>
    <submittedName>
        <fullName evidence="3">Glycerophosphodiester phosphodiesterase</fullName>
    </submittedName>
</protein>
<feature type="chain" id="PRO_5045498711" evidence="1">
    <location>
        <begin position="26"/>
        <end position="274"/>
    </location>
</feature>
<comment type="caution">
    <text evidence="3">The sequence shown here is derived from an EMBL/GenBank/DDBJ whole genome shotgun (WGS) entry which is preliminary data.</text>
</comment>
<evidence type="ECO:0000259" key="2">
    <source>
        <dbReference type="PROSITE" id="PS51704"/>
    </source>
</evidence>
<dbReference type="InterPro" id="IPR030395">
    <property type="entry name" value="GP_PDE_dom"/>
</dbReference>
<dbReference type="PANTHER" id="PTHR46211:SF1">
    <property type="entry name" value="GLYCEROPHOSPHODIESTER PHOSPHODIESTERASE, CYTOPLASMIC"/>
    <property type="match status" value="1"/>
</dbReference>
<evidence type="ECO:0000313" key="4">
    <source>
        <dbReference type="Proteomes" id="UP001603978"/>
    </source>
</evidence>
<dbReference type="SUPFAM" id="SSF51695">
    <property type="entry name" value="PLC-like phosphodiesterases"/>
    <property type="match status" value="1"/>
</dbReference>
<reference evidence="3 4" key="1">
    <citation type="submission" date="2024-10" db="EMBL/GenBank/DDBJ databases">
        <authorList>
            <person name="Topkara A.R."/>
            <person name="Saygin H."/>
        </authorList>
    </citation>
    <scope>NUCLEOTIDE SEQUENCE [LARGE SCALE GENOMIC DNA]</scope>
    <source>
        <strain evidence="3 4">M3C6</strain>
    </source>
</reference>
<keyword evidence="4" id="KW-1185">Reference proteome</keyword>
<evidence type="ECO:0000313" key="3">
    <source>
        <dbReference type="EMBL" id="MFG1705969.1"/>
    </source>
</evidence>
<evidence type="ECO:0000256" key="1">
    <source>
        <dbReference type="SAM" id="SignalP"/>
    </source>
</evidence>
<dbReference type="Gene3D" id="3.20.20.190">
    <property type="entry name" value="Phosphatidylinositol (PI) phosphodiesterase"/>
    <property type="match status" value="1"/>
</dbReference>
<dbReference type="PROSITE" id="PS51704">
    <property type="entry name" value="GP_PDE"/>
    <property type="match status" value="1"/>
</dbReference>
<name>A0ABW7AID7_9ACTN</name>
<accession>A0ABW7AID7</accession>
<dbReference type="RefSeq" id="WP_393168406.1">
    <property type="nucleotide sequence ID" value="NZ_JBICRM010000013.1"/>
</dbReference>
<proteinExistence type="predicted"/>
<dbReference type="InterPro" id="IPR017946">
    <property type="entry name" value="PLC-like_Pdiesterase_TIM-brl"/>
</dbReference>
<gene>
    <name evidence="3" type="ORF">ACFLIM_22500</name>
</gene>
<dbReference type="Proteomes" id="UP001603978">
    <property type="component" value="Unassembled WGS sequence"/>
</dbReference>